<evidence type="ECO:0000256" key="14">
    <source>
        <dbReference type="ARBA" id="ARBA00057671"/>
    </source>
</evidence>
<dbReference type="GO" id="GO:0005789">
    <property type="term" value="C:endoplasmic reticulum membrane"/>
    <property type="evidence" value="ECO:0007669"/>
    <property type="project" value="UniProtKB-SubCell"/>
</dbReference>
<dbReference type="PANTHER" id="PTHR15715">
    <property type="entry name" value="CENTROSOMAL PROTEIN OF 170 KDA"/>
    <property type="match status" value="1"/>
</dbReference>
<dbReference type="Ensembl" id="ENSKMAT00000024542.1">
    <property type="protein sequence ID" value="ENSKMAP00000024236.1"/>
    <property type="gene ID" value="ENSKMAG00000017645.1"/>
</dbReference>
<keyword evidence="4" id="KW-0963">Cytoplasm</keyword>
<dbReference type="GO" id="GO:1900825">
    <property type="term" value="P:regulation of membrane depolarization during cardiac muscle cell action potential"/>
    <property type="evidence" value="ECO:0007669"/>
    <property type="project" value="TreeGrafter"/>
</dbReference>
<feature type="coiled-coil region" evidence="19">
    <location>
        <begin position="265"/>
        <end position="380"/>
    </location>
</feature>
<evidence type="ECO:0000256" key="20">
    <source>
        <dbReference type="SAM" id="MobiDB-lite"/>
    </source>
</evidence>
<comment type="similarity">
    <text evidence="16">Belongs to the SLMAP family.</text>
</comment>
<proteinExistence type="inferred from homology"/>
<keyword evidence="9 19" id="KW-0175">Coiled coil</keyword>
<accession>A0A3Q3B5C3</accession>
<keyword evidence="23" id="KW-1185">Reference proteome</keyword>
<keyword evidence="5" id="KW-0597">Phosphoprotein</keyword>
<evidence type="ECO:0000256" key="13">
    <source>
        <dbReference type="ARBA" id="ARBA00046294"/>
    </source>
</evidence>
<keyword evidence="11" id="KW-0472">Membrane</keyword>
<keyword evidence="10" id="KW-0496">Mitochondrion</keyword>
<evidence type="ECO:0000256" key="2">
    <source>
        <dbReference type="ARBA" id="ARBA00004389"/>
    </source>
</evidence>
<evidence type="ECO:0000256" key="16">
    <source>
        <dbReference type="ARBA" id="ARBA00061687"/>
    </source>
</evidence>
<evidence type="ECO:0000256" key="6">
    <source>
        <dbReference type="ARBA" id="ARBA00022692"/>
    </source>
</evidence>
<feature type="domain" description="FHA" evidence="21">
    <location>
        <begin position="28"/>
        <end position="85"/>
    </location>
</feature>
<comment type="subcellular location">
    <subcellularLocation>
        <location evidence="15">Cell membrane</location>
        <location evidence="15">Sarcolemma</location>
        <topology evidence="15">Single-pass type IV membrane protein</topology>
    </subcellularLocation>
    <subcellularLocation>
        <location evidence="1">Cytoplasm</location>
        <location evidence="1">Cytoskeleton</location>
        <location evidence="1">Microtubule organizing center</location>
        <location evidence="1">Centrosome</location>
    </subcellularLocation>
    <subcellularLocation>
        <location evidence="2">Endoplasmic reticulum membrane</location>
        <topology evidence="2">Single-pass membrane protein</topology>
    </subcellularLocation>
    <subcellularLocation>
        <location evidence="13">Mitochondrion membrane</location>
        <topology evidence="13">Single-pass type IV membrane protein</topology>
    </subcellularLocation>
</comment>
<evidence type="ECO:0000256" key="11">
    <source>
        <dbReference type="ARBA" id="ARBA00023136"/>
    </source>
</evidence>
<dbReference type="Pfam" id="PF00498">
    <property type="entry name" value="FHA"/>
    <property type="match status" value="1"/>
</dbReference>
<sequence>MPSALAVFTCRPNSHPFQERHVYLDEPVKIGRSVARCRPAQNNATFDCKVLSRNHALVWFDHKTGKFYLQDTKSSNGTFINSQRLSRGSEESPPCEVLSGDIIQFGVDVTENTRKVTHGCIVSTIKLFLPDGMEARRRSDVIQAPLPLPVDKVAANTPSMYSQELFQLSQYLQEALHREQMLEQKLASLQRLLTTTQEASESSWQALIDEDRLLSRLEVMGSQLQAYSKSQPEEGIRKELLALQEDKHNYETTAKESLRRVLQEKIEVVRKLSEVERSLSNTEDECTHLKEMSERSQEELRELANKYNAAVNEIKELTDKIKAAEGRQEELTQQGAMEKKELEMRIEEMEEKEQVLQARIEALQADNDFTNERLAALQDNCLVNNSGGDPTRTPQLIECPREYRRRQHGGSHAEPNQMDAKESDMSDTLSPSKDRSSDDTSDGNMNDQELNEPQNRVALLKALLEEERRSNSKLTEESTKQIQYLQKGEHHLQTPPILVLRHAMEAATADREREIAALQADLGHVRTELEHWRTTAAKYEEEIGRLQGAFTQQQQQQQQQLSAQRCSWLKLVKASCLLLQLRSLVGFESVLTSSSLTDRDASLCPFSSREQSQVLSSSLESLEKREEVLQDKLGSLENQHLQDASKLKSQLDQAQARTHTLQREYEDTQSQLLDLRQRYERTEQEKLNIHQELEQCRSSLKLLQDKSSSVSPPWMPVIAVMVAVTAAILYPNLSKSSAA</sequence>
<feature type="coiled-coil region" evidence="19">
    <location>
        <begin position="619"/>
        <end position="692"/>
    </location>
</feature>
<evidence type="ECO:0000256" key="3">
    <source>
        <dbReference type="ARBA" id="ARBA00022475"/>
    </source>
</evidence>
<evidence type="ECO:0000256" key="5">
    <source>
        <dbReference type="ARBA" id="ARBA00022553"/>
    </source>
</evidence>
<evidence type="ECO:0000256" key="9">
    <source>
        <dbReference type="ARBA" id="ARBA00023054"/>
    </source>
</evidence>
<evidence type="ECO:0000256" key="10">
    <source>
        <dbReference type="ARBA" id="ARBA00023128"/>
    </source>
</evidence>
<feature type="coiled-coil region" evidence="19">
    <location>
        <begin position="529"/>
        <end position="556"/>
    </location>
</feature>
<dbReference type="GO" id="GO:0042383">
    <property type="term" value="C:sarcolemma"/>
    <property type="evidence" value="ECO:0007669"/>
    <property type="project" value="UniProtKB-SubCell"/>
</dbReference>
<reference evidence="22" key="1">
    <citation type="submission" date="2025-08" db="UniProtKB">
        <authorList>
            <consortium name="Ensembl"/>
        </authorList>
    </citation>
    <scope>IDENTIFICATION</scope>
</reference>
<evidence type="ECO:0000256" key="7">
    <source>
        <dbReference type="ARBA" id="ARBA00022824"/>
    </source>
</evidence>
<feature type="region of interest" description="Disordered" evidence="20">
    <location>
        <begin position="405"/>
        <end position="454"/>
    </location>
</feature>
<dbReference type="CDD" id="cd21911">
    <property type="entry name" value="CC1_SLMAP"/>
    <property type="match status" value="1"/>
</dbReference>
<dbReference type="GO" id="GO:0072659">
    <property type="term" value="P:protein localization to plasma membrane"/>
    <property type="evidence" value="ECO:0007669"/>
    <property type="project" value="TreeGrafter"/>
</dbReference>
<dbReference type="Gene3D" id="2.60.200.20">
    <property type="match status" value="1"/>
</dbReference>
<reference evidence="22" key="2">
    <citation type="submission" date="2025-09" db="UniProtKB">
        <authorList>
            <consortium name="Ensembl"/>
        </authorList>
    </citation>
    <scope>IDENTIFICATION</scope>
</reference>
<evidence type="ECO:0000256" key="15">
    <source>
        <dbReference type="ARBA" id="ARBA00060409"/>
    </source>
</evidence>
<feature type="compositionally biased region" description="Polar residues" evidence="20">
    <location>
        <begin position="442"/>
        <end position="454"/>
    </location>
</feature>
<keyword evidence="6" id="KW-0812">Transmembrane</keyword>
<evidence type="ECO:0000313" key="23">
    <source>
        <dbReference type="Proteomes" id="UP000264800"/>
    </source>
</evidence>
<evidence type="ECO:0000256" key="8">
    <source>
        <dbReference type="ARBA" id="ARBA00022989"/>
    </source>
</evidence>
<feature type="coiled-coil region" evidence="19">
    <location>
        <begin position="172"/>
        <end position="199"/>
    </location>
</feature>
<protein>
    <recommendedName>
        <fullName evidence="18">Sarcolemmal membrane-associated protein</fullName>
    </recommendedName>
</protein>
<dbReference type="FunFam" id="2.60.200.20:FF:000003">
    <property type="entry name" value="sarcolemmal membrane-associated protein isoform X2"/>
    <property type="match status" value="1"/>
</dbReference>
<dbReference type="InterPro" id="IPR000253">
    <property type="entry name" value="FHA_dom"/>
</dbReference>
<dbReference type="GeneTree" id="ENSGT00940000157660"/>
<evidence type="ECO:0000256" key="19">
    <source>
        <dbReference type="SAM" id="Coils"/>
    </source>
</evidence>
<dbReference type="GO" id="GO:0005813">
    <property type="term" value="C:centrosome"/>
    <property type="evidence" value="ECO:0007669"/>
    <property type="project" value="UniProtKB-SubCell"/>
</dbReference>
<evidence type="ECO:0000313" key="22">
    <source>
        <dbReference type="Ensembl" id="ENSKMAP00000024236.1"/>
    </source>
</evidence>
<comment type="subunit">
    <text evidence="17">Homodimer. Interacts with myosin. Interacts with SIKE1 and both associate with the STRIPAK core complex composed of PP2A catalytic and scaffolding subunits, the striatins (PP2A regulatory subunits), the striatin-associated proteins MOB4, STRIP1 and STRIP2, PDCD10 and members of the STE20 kinases, such as STK24 and STK26. Interacts (via FHA domain) with STK3 (when phosphorylated); the interaction associates STK3 with the STRIPAK complex.</text>
</comment>
<dbReference type="Proteomes" id="UP000264800">
    <property type="component" value="Unplaced"/>
</dbReference>
<dbReference type="SMART" id="SM00240">
    <property type="entry name" value="FHA"/>
    <property type="match status" value="1"/>
</dbReference>
<keyword evidence="3" id="KW-1003">Cell membrane</keyword>
<keyword evidence="8" id="KW-1133">Transmembrane helix</keyword>
<dbReference type="CDD" id="cd22679">
    <property type="entry name" value="FHA_SLMAP"/>
    <property type="match status" value="1"/>
</dbReference>
<evidence type="ECO:0000256" key="4">
    <source>
        <dbReference type="ARBA" id="ARBA00022490"/>
    </source>
</evidence>
<keyword evidence="7" id="KW-0256">Endoplasmic reticulum</keyword>
<dbReference type="AlphaFoldDB" id="A0A3Q3B5C3"/>
<evidence type="ECO:0000256" key="17">
    <source>
        <dbReference type="ARBA" id="ARBA00066015"/>
    </source>
</evidence>
<dbReference type="InterPro" id="IPR008984">
    <property type="entry name" value="SMAD_FHA_dom_sf"/>
</dbReference>
<dbReference type="InterPro" id="IPR051176">
    <property type="entry name" value="Cent_Immune-Sig_Mod"/>
</dbReference>
<keyword evidence="12" id="KW-0206">Cytoskeleton</keyword>
<dbReference type="GO" id="GO:0031966">
    <property type="term" value="C:mitochondrial membrane"/>
    <property type="evidence" value="ECO:0007669"/>
    <property type="project" value="UniProtKB-SubCell"/>
</dbReference>
<dbReference type="SUPFAM" id="SSF49879">
    <property type="entry name" value="SMAD/FHA domain"/>
    <property type="match status" value="1"/>
</dbReference>
<evidence type="ECO:0000256" key="18">
    <source>
        <dbReference type="ARBA" id="ARBA00074026"/>
    </source>
</evidence>
<evidence type="ECO:0000256" key="12">
    <source>
        <dbReference type="ARBA" id="ARBA00023212"/>
    </source>
</evidence>
<dbReference type="PANTHER" id="PTHR15715:SF22">
    <property type="entry name" value="SARCOLEMMAL MEMBRANE-ASSOCIATED PROTEIN"/>
    <property type="match status" value="1"/>
</dbReference>
<dbReference type="PROSITE" id="PS50006">
    <property type="entry name" value="FHA_DOMAIN"/>
    <property type="match status" value="1"/>
</dbReference>
<evidence type="ECO:0000259" key="21">
    <source>
        <dbReference type="PROSITE" id="PS50006"/>
    </source>
</evidence>
<evidence type="ECO:0000256" key="1">
    <source>
        <dbReference type="ARBA" id="ARBA00004300"/>
    </source>
</evidence>
<comment type="function">
    <text evidence="14">Associates with the striatin-interacting phosphatase and kinase (STRIPAK) core complex, forming the extended (SIKE1:SLMAP)STRIPAK complex. The (SIKE1:SLMAP)STRIPAK complex dephosphorylates STK3 leading to the inhibition of Hippo signaling and the control of cell growth. May play a role during myoblast fusion.</text>
</comment>
<organism evidence="22 23">
    <name type="scientific">Kryptolebias marmoratus</name>
    <name type="common">Mangrove killifish</name>
    <name type="synonym">Rivulus marmoratus</name>
    <dbReference type="NCBI Taxonomy" id="37003"/>
    <lineage>
        <taxon>Eukaryota</taxon>
        <taxon>Metazoa</taxon>
        <taxon>Chordata</taxon>
        <taxon>Craniata</taxon>
        <taxon>Vertebrata</taxon>
        <taxon>Euteleostomi</taxon>
        <taxon>Actinopterygii</taxon>
        <taxon>Neopterygii</taxon>
        <taxon>Teleostei</taxon>
        <taxon>Neoteleostei</taxon>
        <taxon>Acanthomorphata</taxon>
        <taxon>Ovalentaria</taxon>
        <taxon>Atherinomorphae</taxon>
        <taxon>Cyprinodontiformes</taxon>
        <taxon>Rivulidae</taxon>
        <taxon>Kryptolebias</taxon>
    </lineage>
</organism>
<name>A0A3Q3B5C3_KRYMA</name>